<proteinExistence type="predicted"/>
<comment type="caution">
    <text evidence="1">The sequence shown here is derived from an EMBL/GenBank/DDBJ whole genome shotgun (WGS) entry which is preliminary data.</text>
</comment>
<organism evidence="1 2">
    <name type="scientific">Streptomyces fuscichromogenes</name>
    <dbReference type="NCBI Taxonomy" id="1324013"/>
    <lineage>
        <taxon>Bacteria</taxon>
        <taxon>Bacillati</taxon>
        <taxon>Actinomycetota</taxon>
        <taxon>Actinomycetes</taxon>
        <taxon>Kitasatosporales</taxon>
        <taxon>Streptomycetaceae</taxon>
        <taxon>Streptomyces</taxon>
    </lineage>
</organism>
<sequence>MGGVISRLTMRGAGSVLAVDPLPAPGECLVQRCCRLLMVSEHKHDVGKAGEAMGEGRGAGVGQLARGVVRDPAHGELVAPVSSSVAEVVERSDQLPGRGAWGLCDGSALGGEQVAVLGVQPVRHSRDIGRRLGAAAGDQRGELDGRAMGIQQLVRGVGGVGEAVEDP</sequence>
<dbReference type="Proteomes" id="UP000653411">
    <property type="component" value="Unassembled WGS sequence"/>
</dbReference>
<evidence type="ECO:0000313" key="1">
    <source>
        <dbReference type="EMBL" id="GGN35385.1"/>
    </source>
</evidence>
<reference evidence="1" key="2">
    <citation type="submission" date="2020-09" db="EMBL/GenBank/DDBJ databases">
        <authorList>
            <person name="Sun Q."/>
            <person name="Zhou Y."/>
        </authorList>
    </citation>
    <scope>NUCLEOTIDE SEQUENCE</scope>
    <source>
        <strain evidence="1">CGMCC 4.7110</strain>
    </source>
</reference>
<protein>
    <submittedName>
        <fullName evidence="1">Uncharacterized protein</fullName>
    </submittedName>
</protein>
<keyword evidence="2" id="KW-1185">Reference proteome</keyword>
<name>A0A917XLN5_9ACTN</name>
<dbReference type="EMBL" id="BMML01000023">
    <property type="protein sequence ID" value="GGN35385.1"/>
    <property type="molecule type" value="Genomic_DNA"/>
</dbReference>
<accession>A0A917XLN5</accession>
<reference evidence="1" key="1">
    <citation type="journal article" date="2014" name="Int. J. Syst. Evol. Microbiol.">
        <title>Complete genome sequence of Corynebacterium casei LMG S-19264T (=DSM 44701T), isolated from a smear-ripened cheese.</title>
        <authorList>
            <consortium name="US DOE Joint Genome Institute (JGI-PGF)"/>
            <person name="Walter F."/>
            <person name="Albersmeier A."/>
            <person name="Kalinowski J."/>
            <person name="Ruckert C."/>
        </authorList>
    </citation>
    <scope>NUCLEOTIDE SEQUENCE</scope>
    <source>
        <strain evidence="1">CGMCC 4.7110</strain>
    </source>
</reference>
<evidence type="ECO:0000313" key="2">
    <source>
        <dbReference type="Proteomes" id="UP000653411"/>
    </source>
</evidence>
<gene>
    <name evidence="1" type="ORF">GCM10011578_077340</name>
</gene>
<dbReference type="AlphaFoldDB" id="A0A917XLN5"/>